<dbReference type="EMBL" id="KE346361">
    <property type="protein sequence ID" value="KJE89885.1"/>
    <property type="molecule type" value="Genomic_DNA"/>
</dbReference>
<dbReference type="InParanoid" id="A0A0D2WIX1"/>
<dbReference type="RefSeq" id="XP_004349814.1">
    <property type="nucleotide sequence ID" value="XM_004349764.2"/>
</dbReference>
<keyword evidence="4 12" id="KW-0378">Hydrolase</keyword>
<dbReference type="SUPFAM" id="SSF50249">
    <property type="entry name" value="Nucleic acid-binding proteins"/>
    <property type="match status" value="1"/>
</dbReference>
<dbReference type="Gene3D" id="3.30.1640.10">
    <property type="entry name" value="mini-chromosome maintenance (MCM) complex, chain A, domain 1"/>
    <property type="match status" value="1"/>
</dbReference>
<dbReference type="OrthoDB" id="3207464at2759"/>
<dbReference type="eggNOG" id="KOG0482">
    <property type="taxonomic scope" value="Eukaryota"/>
</dbReference>
<dbReference type="InterPro" id="IPR031327">
    <property type="entry name" value="MCM"/>
</dbReference>
<dbReference type="EC" id="3.6.4.12" evidence="12"/>
<evidence type="ECO:0000256" key="12">
    <source>
        <dbReference type="RuleBase" id="RU365012"/>
    </source>
</evidence>
<reference evidence="15" key="1">
    <citation type="submission" date="2011-02" db="EMBL/GenBank/DDBJ databases">
        <title>The Genome Sequence of Capsaspora owczarzaki ATCC 30864.</title>
        <authorList>
            <person name="Russ C."/>
            <person name="Cuomo C."/>
            <person name="Burger G."/>
            <person name="Gray M.W."/>
            <person name="Holland P.W.H."/>
            <person name="King N."/>
            <person name="Lang F.B.F."/>
            <person name="Roger A.J."/>
            <person name="Ruiz-Trillo I."/>
            <person name="Young S.K."/>
            <person name="Zeng Q."/>
            <person name="Gargeya S."/>
            <person name="Alvarado L."/>
            <person name="Berlin A."/>
            <person name="Chapman S.B."/>
            <person name="Chen Z."/>
            <person name="Freedman E."/>
            <person name="Gellesch M."/>
            <person name="Goldberg J."/>
            <person name="Griggs A."/>
            <person name="Gujja S."/>
            <person name="Heilman E."/>
            <person name="Heiman D."/>
            <person name="Howarth C."/>
            <person name="Mehta T."/>
            <person name="Neiman D."/>
            <person name="Pearson M."/>
            <person name="Roberts A."/>
            <person name="Saif S."/>
            <person name="Shea T."/>
            <person name="Shenoy N."/>
            <person name="Sisk P."/>
            <person name="Stolte C."/>
            <person name="Sykes S."/>
            <person name="White J."/>
            <person name="Yandava C."/>
            <person name="Haas B."/>
            <person name="Nusbaum C."/>
            <person name="Birren B."/>
        </authorList>
    </citation>
    <scope>NUCLEOTIDE SEQUENCE</scope>
    <source>
        <strain evidence="15">ATCC 30864</strain>
    </source>
</reference>
<dbReference type="OMA" id="ISIHRAH"/>
<accession>A0A0D2WIX1</accession>
<evidence type="ECO:0000256" key="9">
    <source>
        <dbReference type="ARBA" id="ARBA00023306"/>
    </source>
</evidence>
<dbReference type="InterPro" id="IPR041562">
    <property type="entry name" value="MCM_lid"/>
</dbReference>
<keyword evidence="6 11" id="KW-0067">ATP-binding</keyword>
<dbReference type="InterPro" id="IPR033762">
    <property type="entry name" value="MCM_OB"/>
</dbReference>
<comment type="catalytic activity">
    <reaction evidence="10">
        <text>ATP + H2O = ADP + phosphate + H(+)</text>
        <dbReference type="Rhea" id="RHEA:13065"/>
        <dbReference type="ChEBI" id="CHEBI:15377"/>
        <dbReference type="ChEBI" id="CHEBI:15378"/>
        <dbReference type="ChEBI" id="CHEBI:30616"/>
        <dbReference type="ChEBI" id="CHEBI:43474"/>
        <dbReference type="ChEBI" id="CHEBI:456216"/>
        <dbReference type="EC" id="3.6.4.12"/>
    </reaction>
    <physiologicalReaction direction="left-to-right" evidence="10">
        <dbReference type="Rhea" id="RHEA:13066"/>
    </physiologicalReaction>
</comment>
<dbReference type="GO" id="GO:0005634">
    <property type="term" value="C:nucleus"/>
    <property type="evidence" value="ECO:0007669"/>
    <property type="project" value="UniProtKB-SubCell"/>
</dbReference>
<feature type="domain" description="MCM C-terminal AAA(+) ATPase" evidence="13">
    <location>
        <begin position="352"/>
        <end position="558"/>
    </location>
</feature>
<evidence type="ECO:0000256" key="7">
    <source>
        <dbReference type="ARBA" id="ARBA00023125"/>
    </source>
</evidence>
<evidence type="ECO:0000256" key="2">
    <source>
        <dbReference type="ARBA" id="ARBA00022705"/>
    </source>
</evidence>
<dbReference type="Proteomes" id="UP000008743">
    <property type="component" value="Unassembled WGS sequence"/>
</dbReference>
<dbReference type="PRINTS" id="PR01663">
    <property type="entry name" value="MCMPROTEIN7"/>
</dbReference>
<evidence type="ECO:0000256" key="1">
    <source>
        <dbReference type="ARBA" id="ARBA00004123"/>
    </source>
</evidence>
<dbReference type="Gene3D" id="2.20.28.10">
    <property type="match status" value="1"/>
</dbReference>
<comment type="similarity">
    <text evidence="11">Belongs to the MCM family.</text>
</comment>
<evidence type="ECO:0000256" key="3">
    <source>
        <dbReference type="ARBA" id="ARBA00022741"/>
    </source>
</evidence>
<dbReference type="FunFam" id="2.20.28.10:FF:000004">
    <property type="entry name" value="DNA replication licensing factor MCM7"/>
    <property type="match status" value="1"/>
</dbReference>
<dbReference type="STRING" id="595528.A0A0D2WIX1"/>
<keyword evidence="8 12" id="KW-0539">Nucleus</keyword>
<dbReference type="FunCoup" id="A0A0D2WIX1">
    <property type="interactions" value="585"/>
</dbReference>
<dbReference type="InterPro" id="IPR027925">
    <property type="entry name" value="MCM_N"/>
</dbReference>
<keyword evidence="5 12" id="KW-0347">Helicase</keyword>
<dbReference type="Pfam" id="PF14551">
    <property type="entry name" value="MCM_N"/>
    <property type="match status" value="1"/>
</dbReference>
<dbReference type="AlphaFoldDB" id="A0A0D2WIX1"/>
<dbReference type="GO" id="GO:0006270">
    <property type="term" value="P:DNA replication initiation"/>
    <property type="evidence" value="ECO:0007669"/>
    <property type="project" value="InterPro"/>
</dbReference>
<evidence type="ECO:0000256" key="8">
    <source>
        <dbReference type="ARBA" id="ARBA00023242"/>
    </source>
</evidence>
<dbReference type="SMART" id="SM00382">
    <property type="entry name" value="AAA"/>
    <property type="match status" value="1"/>
</dbReference>
<dbReference type="GO" id="GO:0016887">
    <property type="term" value="F:ATP hydrolysis activity"/>
    <property type="evidence" value="ECO:0007669"/>
    <property type="project" value="RHEA"/>
</dbReference>
<dbReference type="PhylomeDB" id="A0A0D2WIX1"/>
<dbReference type="GO" id="GO:0005524">
    <property type="term" value="F:ATP binding"/>
    <property type="evidence" value="ECO:0007669"/>
    <property type="project" value="UniProtKB-KW"/>
</dbReference>
<evidence type="ECO:0000313" key="14">
    <source>
        <dbReference type="EMBL" id="KJE89885.1"/>
    </source>
</evidence>
<dbReference type="InterPro" id="IPR008050">
    <property type="entry name" value="MCM7"/>
</dbReference>
<evidence type="ECO:0000256" key="6">
    <source>
        <dbReference type="ARBA" id="ARBA00022840"/>
    </source>
</evidence>
<dbReference type="Gene3D" id="2.40.50.140">
    <property type="entry name" value="Nucleic acid-binding proteins"/>
    <property type="match status" value="1"/>
</dbReference>
<dbReference type="InterPro" id="IPR001208">
    <property type="entry name" value="MCM_dom"/>
</dbReference>
<dbReference type="PROSITE" id="PS50051">
    <property type="entry name" value="MCM_2"/>
    <property type="match status" value="1"/>
</dbReference>
<keyword evidence="15" id="KW-1185">Reference proteome</keyword>
<dbReference type="PANTHER" id="PTHR11630">
    <property type="entry name" value="DNA REPLICATION LICENSING FACTOR MCM FAMILY MEMBER"/>
    <property type="match status" value="1"/>
</dbReference>
<dbReference type="GO" id="GO:0017116">
    <property type="term" value="F:single-stranded DNA helicase activity"/>
    <property type="evidence" value="ECO:0007669"/>
    <property type="project" value="TreeGrafter"/>
</dbReference>
<evidence type="ECO:0000256" key="4">
    <source>
        <dbReference type="ARBA" id="ARBA00022801"/>
    </source>
</evidence>
<comment type="function">
    <text evidence="12">Acts as component of the MCM2-7 complex (MCM complex) which is the replicative helicase essential for 'once per cell cycle' DNA replication initiation and elongation in eukaryotic cells. The active ATPase sites in the MCM2-7 ring are formed through the interaction surfaces of two neighboring subunits such that a critical structure of a conserved arginine finger motif is provided in trans relative to the ATP-binding site of the Walker A box of the adjacent subunit. The six ATPase active sites, however, are likely to contribute differentially to the complex helicase activity.</text>
</comment>
<keyword evidence="3 11" id="KW-0547">Nucleotide-binding</keyword>
<evidence type="ECO:0000259" key="13">
    <source>
        <dbReference type="PROSITE" id="PS50051"/>
    </source>
</evidence>
<dbReference type="Pfam" id="PF00493">
    <property type="entry name" value="MCM"/>
    <property type="match status" value="1"/>
</dbReference>
<dbReference type="InterPro" id="IPR012340">
    <property type="entry name" value="NA-bd_OB-fold"/>
</dbReference>
<evidence type="ECO:0000256" key="11">
    <source>
        <dbReference type="RuleBase" id="RU004070"/>
    </source>
</evidence>
<comment type="subcellular location">
    <subcellularLocation>
        <location evidence="1 12">Nucleus</location>
    </subcellularLocation>
</comment>
<dbReference type="GO" id="GO:0006271">
    <property type="term" value="P:DNA strand elongation involved in DNA replication"/>
    <property type="evidence" value="ECO:0007669"/>
    <property type="project" value="TreeGrafter"/>
</dbReference>
<keyword evidence="2 12" id="KW-0235">DNA replication</keyword>
<keyword evidence="7 11" id="KW-0238">DNA-binding</keyword>
<dbReference type="GO" id="GO:0003697">
    <property type="term" value="F:single-stranded DNA binding"/>
    <property type="evidence" value="ECO:0007669"/>
    <property type="project" value="TreeGrafter"/>
</dbReference>
<name>A0A0D2WIX1_CAPO3</name>
<dbReference type="FunFam" id="3.40.50.300:FF:000288">
    <property type="entry name" value="DNA replication licensing factor MCM7"/>
    <property type="match status" value="1"/>
</dbReference>
<dbReference type="Pfam" id="PF17855">
    <property type="entry name" value="MCM_lid"/>
    <property type="match status" value="1"/>
</dbReference>
<evidence type="ECO:0000256" key="10">
    <source>
        <dbReference type="ARBA" id="ARBA00048432"/>
    </source>
</evidence>
<dbReference type="Gene3D" id="3.40.50.300">
    <property type="entry name" value="P-loop containing nucleotide triphosphate hydrolases"/>
    <property type="match status" value="1"/>
</dbReference>
<dbReference type="InterPro" id="IPR003593">
    <property type="entry name" value="AAA+_ATPase"/>
</dbReference>
<dbReference type="Pfam" id="PF17207">
    <property type="entry name" value="MCM_OB"/>
    <property type="match status" value="1"/>
</dbReference>
<dbReference type="PROSITE" id="PS00847">
    <property type="entry name" value="MCM_1"/>
    <property type="match status" value="1"/>
</dbReference>
<dbReference type="GO" id="GO:0000727">
    <property type="term" value="P:double-strand break repair via break-induced replication"/>
    <property type="evidence" value="ECO:0007669"/>
    <property type="project" value="TreeGrafter"/>
</dbReference>
<proteinExistence type="inferred from homology"/>
<sequence>MATVNPGNRFGPRAVRPKAPEYEREEEICRAFISDFTSNDQGVDKFKYMAQLQQIADRQQKLLIIDLEDVSTFDADFATRIESNTARYLKIFAETIDKLMPPRSAEAHASSLNVDPIEIFMEQRIALRENNMDAANGTVDPNKRWPPELLRRFEVHFGARDNAKQLAIRQVRANEIGHLVRVRAIVTRTTEVKPLLRVATYTCDKCDTEIYQENTGASYMPLITCISPSCIQNGTSGNLFMQTRGSKFVSFQEIKIQEIAEQVPVGHIPRTMTAHVRGDLTRMCSPGDIVILDGIFMPAPYTGFRAMRAGLLSDTYLDVQTITRTKKTYEEDAILTPEQMEEMEALRMEPSLYDKLASSIAPEIYGHDDVKKALLLLLVGGVNRNMSDGMRIRGDINVCLMGDPGVAKSQLLRFISTVSPRGVYTTGKGSSGVGLTAAVTKDPFTGELVLEGGALVLADKGVCCIDEFDKMEEGDRTAIHEVMEQQTISIAKAGITTTLNARTSILAAANPAYGRYNLAKSAAANINLPAALLSRFDLMFLLLDRADQDDDHRLAKHITYVHQHSKHPPLQMDPLSPHLLRQYVAQSRMRNPIIPRELSDYITGVYTGMRLADSVHGAHRSTLTTARTLLAILRLSTALARLRNVDEVSSDDVDEATRLMDSSKVSLEERHRTKNPDQQKIDLIFELVRDLPRLKPTVVGYEAARAAVLRRGFHDADFEQFLVEYEEIGVVALGSGGTEIRLMA</sequence>
<dbReference type="InterPro" id="IPR018525">
    <property type="entry name" value="MCM_CS"/>
</dbReference>
<organism evidence="14 15">
    <name type="scientific">Capsaspora owczarzaki (strain ATCC 30864)</name>
    <dbReference type="NCBI Taxonomy" id="595528"/>
    <lineage>
        <taxon>Eukaryota</taxon>
        <taxon>Filasterea</taxon>
        <taxon>Capsaspora</taxon>
    </lineage>
</organism>
<evidence type="ECO:0000256" key="5">
    <source>
        <dbReference type="ARBA" id="ARBA00022806"/>
    </source>
</evidence>
<gene>
    <name evidence="12" type="primary">MCM7</name>
    <name evidence="14" type="ORF">CAOG_001294</name>
</gene>
<dbReference type="PRINTS" id="PR01657">
    <property type="entry name" value="MCMFAMILY"/>
</dbReference>
<protein>
    <recommendedName>
        <fullName evidence="12">DNA replication licensing factor MCM7</fullName>
        <ecNumber evidence="12">3.6.4.12</ecNumber>
    </recommendedName>
</protein>
<dbReference type="GO" id="GO:0042555">
    <property type="term" value="C:MCM complex"/>
    <property type="evidence" value="ECO:0007669"/>
    <property type="project" value="InterPro"/>
</dbReference>
<keyword evidence="9 12" id="KW-0131">Cell cycle</keyword>
<dbReference type="SMART" id="SM00350">
    <property type="entry name" value="MCM"/>
    <property type="match status" value="1"/>
</dbReference>
<dbReference type="PANTHER" id="PTHR11630:SF26">
    <property type="entry name" value="DNA REPLICATION LICENSING FACTOR MCM7"/>
    <property type="match status" value="1"/>
</dbReference>
<evidence type="ECO:0000313" key="15">
    <source>
        <dbReference type="Proteomes" id="UP000008743"/>
    </source>
</evidence>
<dbReference type="InterPro" id="IPR027417">
    <property type="entry name" value="P-loop_NTPase"/>
</dbReference>
<dbReference type="SUPFAM" id="SSF52540">
    <property type="entry name" value="P-loop containing nucleoside triphosphate hydrolases"/>
    <property type="match status" value="1"/>
</dbReference>